<dbReference type="Proteomes" id="UP000010847">
    <property type="component" value="Chromosome"/>
</dbReference>
<accession>W0E956</accession>
<dbReference type="AlphaFoldDB" id="W0E956"/>
<dbReference type="OrthoDB" id="1797561at2"/>
<evidence type="ECO:0000256" key="1">
    <source>
        <dbReference type="SAM" id="Phobius"/>
    </source>
</evidence>
<gene>
    <name evidence="2" type="ORF">DESME_10430</name>
</gene>
<dbReference type="STRING" id="871968.DESME_10430"/>
<sequence length="172" mass="19635">MIAYFVGAFFMIVAGWILAIMSGWNLPYEILRGGLFWMKANPWKDVIIAACLLALGILPFLRPRSQRTESTFLIPSRLGEVRMSEPAMKDIIVRSAQSLPGILRVQPSLRQREDGLEVLVYAQLNPEFIIPETTEQLQVKIREDLELYTGIKVVEVKVLVRSLEPARQLRVR</sequence>
<dbReference type="HOGENOM" id="CLU_120389_2_0_9"/>
<keyword evidence="1" id="KW-1133">Transmembrane helix</keyword>
<feature type="transmembrane region" description="Helical" evidence="1">
    <location>
        <begin position="7"/>
        <end position="26"/>
    </location>
</feature>
<proteinExistence type="predicted"/>
<name>W0E956_9FIRM</name>
<dbReference type="KEGG" id="dmt:DESME_10430"/>
<keyword evidence="1" id="KW-0472">Membrane</keyword>
<dbReference type="eggNOG" id="COG1302">
    <property type="taxonomic scope" value="Bacteria"/>
</dbReference>
<keyword evidence="1" id="KW-0812">Transmembrane</keyword>
<evidence type="ECO:0000313" key="3">
    <source>
        <dbReference type="Proteomes" id="UP000010847"/>
    </source>
</evidence>
<evidence type="ECO:0000313" key="2">
    <source>
        <dbReference type="EMBL" id="AHF07400.1"/>
    </source>
</evidence>
<organism evidence="2 3">
    <name type="scientific">Desulfitobacterium metallireducens DSM 15288</name>
    <dbReference type="NCBI Taxonomy" id="871968"/>
    <lineage>
        <taxon>Bacteria</taxon>
        <taxon>Bacillati</taxon>
        <taxon>Bacillota</taxon>
        <taxon>Clostridia</taxon>
        <taxon>Eubacteriales</taxon>
        <taxon>Desulfitobacteriaceae</taxon>
        <taxon>Desulfitobacterium</taxon>
    </lineage>
</organism>
<evidence type="ECO:0008006" key="4">
    <source>
        <dbReference type="Google" id="ProtNLM"/>
    </source>
</evidence>
<reference evidence="2 3" key="1">
    <citation type="submission" date="2013-12" db="EMBL/GenBank/DDBJ databases">
        <authorList>
            <consortium name="DOE Joint Genome Institute"/>
            <person name="Smidt H."/>
            <person name="Huntemann M."/>
            <person name="Han J."/>
            <person name="Chen A."/>
            <person name="Kyrpides N."/>
            <person name="Mavromatis K."/>
            <person name="Markowitz V."/>
            <person name="Palaniappan K."/>
            <person name="Ivanova N."/>
            <person name="Schaumberg A."/>
            <person name="Pati A."/>
            <person name="Liolios K."/>
            <person name="Nordberg H.P."/>
            <person name="Cantor M.N."/>
            <person name="Hua S.X."/>
            <person name="Woyke T."/>
        </authorList>
    </citation>
    <scope>NUCLEOTIDE SEQUENCE [LARGE SCALE GENOMIC DNA]</scope>
    <source>
        <strain evidence="3">DSM 15288</strain>
    </source>
</reference>
<keyword evidence="3" id="KW-1185">Reference proteome</keyword>
<dbReference type="EMBL" id="CP007032">
    <property type="protein sequence ID" value="AHF07400.1"/>
    <property type="molecule type" value="Genomic_DNA"/>
</dbReference>
<feature type="transmembrane region" description="Helical" evidence="1">
    <location>
        <begin position="46"/>
        <end position="61"/>
    </location>
</feature>
<protein>
    <recommendedName>
        <fullName evidence="4">Alkaline shock response membrane anchor protein AmaP</fullName>
    </recommendedName>
</protein>